<evidence type="ECO:0000256" key="2">
    <source>
        <dbReference type="ARBA" id="ARBA00022692"/>
    </source>
</evidence>
<protein>
    <recommendedName>
        <fullName evidence="7">G-protein coupled receptors family 1 profile domain-containing protein</fullName>
    </recommendedName>
</protein>
<evidence type="ECO:0000313" key="8">
    <source>
        <dbReference type="EMBL" id="CAF1598203.1"/>
    </source>
</evidence>
<comment type="subcellular location">
    <subcellularLocation>
        <location evidence="1">Membrane</location>
    </subcellularLocation>
</comment>
<evidence type="ECO:0000256" key="1">
    <source>
        <dbReference type="ARBA" id="ARBA00004370"/>
    </source>
</evidence>
<keyword evidence="4 6" id="KW-0472">Membrane</keyword>
<dbReference type="AlphaFoldDB" id="A0A816AIV2"/>
<reference evidence="8" key="1">
    <citation type="submission" date="2021-02" db="EMBL/GenBank/DDBJ databases">
        <authorList>
            <person name="Nowell W R."/>
        </authorList>
    </citation>
    <scope>NUCLEOTIDE SEQUENCE</scope>
</reference>
<dbReference type="GO" id="GO:0016020">
    <property type="term" value="C:membrane"/>
    <property type="evidence" value="ECO:0007669"/>
    <property type="project" value="UniProtKB-SubCell"/>
</dbReference>
<feature type="transmembrane region" description="Helical" evidence="6">
    <location>
        <begin position="99"/>
        <end position="127"/>
    </location>
</feature>
<evidence type="ECO:0000256" key="5">
    <source>
        <dbReference type="SAM" id="MobiDB-lite"/>
    </source>
</evidence>
<feature type="transmembrane region" description="Helical" evidence="6">
    <location>
        <begin position="16"/>
        <end position="40"/>
    </location>
</feature>
<evidence type="ECO:0000313" key="9">
    <source>
        <dbReference type="Proteomes" id="UP000663828"/>
    </source>
</evidence>
<sequence>MGCNIYNPIARRYYTFFYYPILANSFPLTFILTTSLLAYRSVRRIIRLQQPVFRRRLDSQLTAMTLARVIVLGTCGFPYILISLYQLNLSITADDYMKIAIITLLSIIFASLLHFNFTINFYIFILISSRFRRQAKSVLVKKCWRSIQRCLHKMPTNIRMNRISPGKPPPNSSSNTPE</sequence>
<dbReference type="Pfam" id="PF10324">
    <property type="entry name" value="7TM_GPCR_Srw"/>
    <property type="match status" value="1"/>
</dbReference>
<comment type="caution">
    <text evidence="8">The sequence shown here is derived from an EMBL/GenBank/DDBJ whole genome shotgun (WGS) entry which is preliminary data.</text>
</comment>
<evidence type="ECO:0000259" key="7">
    <source>
        <dbReference type="PROSITE" id="PS50262"/>
    </source>
</evidence>
<feature type="region of interest" description="Disordered" evidence="5">
    <location>
        <begin position="159"/>
        <end position="178"/>
    </location>
</feature>
<dbReference type="Proteomes" id="UP000663828">
    <property type="component" value="Unassembled WGS sequence"/>
</dbReference>
<keyword evidence="3 6" id="KW-1133">Transmembrane helix</keyword>
<organism evidence="8 9">
    <name type="scientific">Adineta ricciae</name>
    <name type="common">Rotifer</name>
    <dbReference type="NCBI Taxonomy" id="249248"/>
    <lineage>
        <taxon>Eukaryota</taxon>
        <taxon>Metazoa</taxon>
        <taxon>Spiralia</taxon>
        <taxon>Gnathifera</taxon>
        <taxon>Rotifera</taxon>
        <taxon>Eurotatoria</taxon>
        <taxon>Bdelloidea</taxon>
        <taxon>Adinetida</taxon>
        <taxon>Adinetidae</taxon>
        <taxon>Adineta</taxon>
    </lineage>
</organism>
<dbReference type="PROSITE" id="PS50262">
    <property type="entry name" value="G_PROTEIN_RECEP_F1_2"/>
    <property type="match status" value="1"/>
</dbReference>
<proteinExistence type="predicted"/>
<evidence type="ECO:0000256" key="3">
    <source>
        <dbReference type="ARBA" id="ARBA00022989"/>
    </source>
</evidence>
<evidence type="ECO:0000256" key="4">
    <source>
        <dbReference type="ARBA" id="ARBA00023136"/>
    </source>
</evidence>
<keyword evidence="2 6" id="KW-0812">Transmembrane</keyword>
<gene>
    <name evidence="8" type="ORF">XAT740_LOCUS47367</name>
</gene>
<feature type="transmembrane region" description="Helical" evidence="6">
    <location>
        <begin position="61"/>
        <end position="87"/>
    </location>
</feature>
<dbReference type="EMBL" id="CAJNOR010006555">
    <property type="protein sequence ID" value="CAF1598203.1"/>
    <property type="molecule type" value="Genomic_DNA"/>
</dbReference>
<accession>A0A816AIV2</accession>
<evidence type="ECO:0000256" key="6">
    <source>
        <dbReference type="SAM" id="Phobius"/>
    </source>
</evidence>
<dbReference type="InterPro" id="IPR017452">
    <property type="entry name" value="GPCR_Rhodpsn_7TM"/>
</dbReference>
<dbReference type="GO" id="GO:0008528">
    <property type="term" value="F:G protein-coupled peptide receptor activity"/>
    <property type="evidence" value="ECO:0007669"/>
    <property type="project" value="InterPro"/>
</dbReference>
<name>A0A816AIV2_ADIRI</name>
<keyword evidence="9" id="KW-1185">Reference proteome</keyword>
<dbReference type="InterPro" id="IPR019427">
    <property type="entry name" value="7TM_GPCR_serpentine_rcpt_Srw"/>
</dbReference>
<dbReference type="SUPFAM" id="SSF81321">
    <property type="entry name" value="Family A G protein-coupled receptor-like"/>
    <property type="match status" value="1"/>
</dbReference>
<feature type="domain" description="G-protein coupled receptors family 1 profile" evidence="7">
    <location>
        <begin position="1"/>
        <end position="124"/>
    </location>
</feature>
<dbReference type="Gene3D" id="1.20.1070.10">
    <property type="entry name" value="Rhodopsin 7-helix transmembrane proteins"/>
    <property type="match status" value="1"/>
</dbReference>